<evidence type="ECO:0000313" key="3">
    <source>
        <dbReference type="EMBL" id="ORZ20601.1"/>
    </source>
</evidence>
<feature type="compositionally biased region" description="Polar residues" evidence="2">
    <location>
        <begin position="18"/>
        <end position="34"/>
    </location>
</feature>
<dbReference type="EMBL" id="MCGE01000006">
    <property type="protein sequence ID" value="ORZ20601.1"/>
    <property type="molecule type" value="Genomic_DNA"/>
</dbReference>
<organism evidence="3 4">
    <name type="scientific">Absidia repens</name>
    <dbReference type="NCBI Taxonomy" id="90262"/>
    <lineage>
        <taxon>Eukaryota</taxon>
        <taxon>Fungi</taxon>
        <taxon>Fungi incertae sedis</taxon>
        <taxon>Mucoromycota</taxon>
        <taxon>Mucoromycotina</taxon>
        <taxon>Mucoromycetes</taxon>
        <taxon>Mucorales</taxon>
        <taxon>Cunninghamellaceae</taxon>
        <taxon>Absidia</taxon>
    </lineage>
</organism>
<name>A0A1X2IQN3_9FUNG</name>
<sequence>MPAINTTRPKTLKWALPKTSSSSGSRIQKKISSTRASCRSSPATPSSSIKRQKPKSEMDRLSSELAFTYDTLATIVVHFESLHLAYTSSQAELRETFCPTRLGPKEKELLAAYDDLGLQVTHLERTIKTLESRLQELRSQEEHEEHDMTISSASVPLSTSPTSSIYSFDISPSTCCDSTFFMDDIASPPLINVGTPQCCSSSNFNDSYNHFMVPPMSEDQLSLASLTNTYTYYPSAAPSLFAQ</sequence>
<dbReference type="OrthoDB" id="2286748at2759"/>
<gene>
    <name evidence="3" type="ORF">BCR42DRAFT_409130</name>
</gene>
<dbReference type="Proteomes" id="UP000193560">
    <property type="component" value="Unassembled WGS sequence"/>
</dbReference>
<feature type="coiled-coil region" evidence="1">
    <location>
        <begin position="113"/>
        <end position="147"/>
    </location>
</feature>
<keyword evidence="1" id="KW-0175">Coiled coil</keyword>
<keyword evidence="4" id="KW-1185">Reference proteome</keyword>
<dbReference type="AlphaFoldDB" id="A0A1X2IQN3"/>
<feature type="region of interest" description="Disordered" evidence="2">
    <location>
        <begin position="1"/>
        <end position="57"/>
    </location>
</feature>
<comment type="caution">
    <text evidence="3">The sequence shown here is derived from an EMBL/GenBank/DDBJ whole genome shotgun (WGS) entry which is preliminary data.</text>
</comment>
<proteinExistence type="predicted"/>
<evidence type="ECO:0000256" key="2">
    <source>
        <dbReference type="SAM" id="MobiDB-lite"/>
    </source>
</evidence>
<protein>
    <submittedName>
        <fullName evidence="3">Uncharacterized protein</fullName>
    </submittedName>
</protein>
<reference evidence="3 4" key="1">
    <citation type="submission" date="2016-07" db="EMBL/GenBank/DDBJ databases">
        <title>Pervasive Adenine N6-methylation of Active Genes in Fungi.</title>
        <authorList>
            <consortium name="DOE Joint Genome Institute"/>
            <person name="Mondo S.J."/>
            <person name="Dannebaum R.O."/>
            <person name="Kuo R.C."/>
            <person name="Labutti K."/>
            <person name="Haridas S."/>
            <person name="Kuo A."/>
            <person name="Salamov A."/>
            <person name="Ahrendt S.R."/>
            <person name="Lipzen A."/>
            <person name="Sullivan W."/>
            <person name="Andreopoulos W.B."/>
            <person name="Clum A."/>
            <person name="Lindquist E."/>
            <person name="Daum C."/>
            <person name="Ramamoorthy G.K."/>
            <person name="Gryganskyi A."/>
            <person name="Culley D."/>
            <person name="Magnuson J.K."/>
            <person name="James T.Y."/>
            <person name="O'Malley M.A."/>
            <person name="Stajich J.E."/>
            <person name="Spatafora J.W."/>
            <person name="Visel A."/>
            <person name="Grigoriev I.V."/>
        </authorList>
    </citation>
    <scope>NUCLEOTIDE SEQUENCE [LARGE SCALE GENOMIC DNA]</scope>
    <source>
        <strain evidence="3 4">NRRL 1336</strain>
    </source>
</reference>
<accession>A0A1X2IQN3</accession>
<evidence type="ECO:0000313" key="4">
    <source>
        <dbReference type="Proteomes" id="UP000193560"/>
    </source>
</evidence>
<evidence type="ECO:0000256" key="1">
    <source>
        <dbReference type="SAM" id="Coils"/>
    </source>
</evidence>
<feature type="compositionally biased region" description="Low complexity" evidence="2">
    <location>
        <begin position="35"/>
        <end position="48"/>
    </location>
</feature>